<evidence type="ECO:0000256" key="3">
    <source>
        <dbReference type="ARBA" id="ARBA00010067"/>
    </source>
</evidence>
<keyword evidence="4" id="KW-0813">Transport</keyword>
<feature type="region of interest" description="Disordered" evidence="8">
    <location>
        <begin position="219"/>
        <end position="239"/>
    </location>
</feature>
<comment type="similarity">
    <text evidence="3">Belongs to the BIG GRAIN 1 (BG1) plant protein family.</text>
</comment>
<dbReference type="STRING" id="4155.A0A022PYB3"/>
<protein>
    <recommendedName>
        <fullName evidence="11">Protein BIG GRAIN 1-like B</fullName>
    </recommendedName>
</protein>
<sequence>MVDGYSTNYRRQSDINTSLYNPSFSSTLLDTIYRSIDQGGEEEKLGMRTKQSIAYGSDGGAGVFRSEEEMANFQRACMIEKWMEKKAGEKVAAESFPVQRPKPIRTGLEKEKLEKNHRDSESEFHRRERRGFAGDVEQKPKHEGGFLKTKSRALKIYGDLKKVKQPISPGGKLAGFLNSIFAGGNLKKPKTAANGDYSPSLKSANASTCSSASSFSRSCLSKTPSSSGGSKPSNGAKRSVRFSPVSVIVDDKVNNNNNYTKKQTSKFTATAANNNNNKNNINSLRNVINEELMVHVMDKNRRVEDAARDLLRNYHRKNQVGCEFDSSFDHLRKPQVIKNNQIINQNNFDEEDDDAASCASSDLFELDNLSAIGMERYRQELPVYETTHL</sequence>
<evidence type="ECO:0000256" key="8">
    <source>
        <dbReference type="SAM" id="MobiDB-lite"/>
    </source>
</evidence>
<comment type="function">
    <text evidence="1">Involved in auxin transport. Regulator of the auxin signaling pathway.</text>
</comment>
<proteinExistence type="inferred from homology"/>
<dbReference type="eggNOG" id="ENOG502QWFY">
    <property type="taxonomic scope" value="Eukaryota"/>
</dbReference>
<keyword evidence="5" id="KW-1003">Cell membrane</keyword>
<evidence type="ECO:0000256" key="6">
    <source>
        <dbReference type="ARBA" id="ARBA00023136"/>
    </source>
</evidence>
<dbReference type="GO" id="GO:0009734">
    <property type="term" value="P:auxin-activated signaling pathway"/>
    <property type="evidence" value="ECO:0007669"/>
    <property type="project" value="UniProtKB-KW"/>
</dbReference>
<evidence type="ECO:0000313" key="10">
    <source>
        <dbReference type="Proteomes" id="UP000030748"/>
    </source>
</evidence>
<dbReference type="GO" id="GO:0005886">
    <property type="term" value="C:plasma membrane"/>
    <property type="evidence" value="ECO:0007669"/>
    <property type="project" value="UniProtKB-SubCell"/>
</dbReference>
<evidence type="ECO:0008006" key="11">
    <source>
        <dbReference type="Google" id="ProtNLM"/>
    </source>
</evidence>
<feature type="compositionally biased region" description="Low complexity" evidence="8">
    <location>
        <begin position="219"/>
        <end position="233"/>
    </location>
</feature>
<reference evidence="9 10" key="1">
    <citation type="journal article" date="2013" name="Proc. Natl. Acad. Sci. U.S.A.">
        <title>Fine-scale variation in meiotic recombination in Mimulus inferred from population shotgun sequencing.</title>
        <authorList>
            <person name="Hellsten U."/>
            <person name="Wright K.M."/>
            <person name="Jenkins J."/>
            <person name="Shu S."/>
            <person name="Yuan Y."/>
            <person name="Wessler S.R."/>
            <person name="Schmutz J."/>
            <person name="Willis J.H."/>
            <person name="Rokhsar D.S."/>
        </authorList>
    </citation>
    <scope>NUCLEOTIDE SEQUENCE [LARGE SCALE GENOMIC DNA]</scope>
    <source>
        <strain evidence="10">cv. DUN x IM62</strain>
    </source>
</reference>
<keyword evidence="7" id="KW-0927">Auxin signaling pathway</keyword>
<dbReference type="InterPro" id="IPR039621">
    <property type="entry name" value="BG1-like"/>
</dbReference>
<gene>
    <name evidence="9" type="ORF">MIMGU_mgv1a007960mg</name>
</gene>
<keyword evidence="10" id="KW-1185">Reference proteome</keyword>
<keyword evidence="6" id="KW-0472">Membrane</keyword>
<evidence type="ECO:0000313" key="9">
    <source>
        <dbReference type="EMBL" id="EYU21337.1"/>
    </source>
</evidence>
<name>A0A022PYB3_ERYGU</name>
<accession>A0A022PYB3</accession>
<evidence type="ECO:0000256" key="4">
    <source>
        <dbReference type="ARBA" id="ARBA00022448"/>
    </source>
</evidence>
<dbReference type="AlphaFoldDB" id="A0A022PYB3"/>
<organism evidence="9 10">
    <name type="scientific">Erythranthe guttata</name>
    <name type="common">Yellow monkey flower</name>
    <name type="synonym">Mimulus guttatus</name>
    <dbReference type="NCBI Taxonomy" id="4155"/>
    <lineage>
        <taxon>Eukaryota</taxon>
        <taxon>Viridiplantae</taxon>
        <taxon>Streptophyta</taxon>
        <taxon>Embryophyta</taxon>
        <taxon>Tracheophyta</taxon>
        <taxon>Spermatophyta</taxon>
        <taxon>Magnoliopsida</taxon>
        <taxon>eudicotyledons</taxon>
        <taxon>Gunneridae</taxon>
        <taxon>Pentapetalae</taxon>
        <taxon>asterids</taxon>
        <taxon>lamiids</taxon>
        <taxon>Lamiales</taxon>
        <taxon>Phrymaceae</taxon>
        <taxon>Erythranthe</taxon>
    </lineage>
</organism>
<evidence type="ECO:0000256" key="7">
    <source>
        <dbReference type="ARBA" id="ARBA00023294"/>
    </source>
</evidence>
<evidence type="ECO:0000256" key="5">
    <source>
        <dbReference type="ARBA" id="ARBA00022475"/>
    </source>
</evidence>
<dbReference type="Proteomes" id="UP000030748">
    <property type="component" value="Unassembled WGS sequence"/>
</dbReference>
<evidence type="ECO:0000256" key="1">
    <source>
        <dbReference type="ARBA" id="ARBA00002281"/>
    </source>
</evidence>
<dbReference type="EMBL" id="KI632223">
    <property type="protein sequence ID" value="EYU21337.1"/>
    <property type="molecule type" value="Genomic_DNA"/>
</dbReference>
<comment type="subcellular location">
    <subcellularLocation>
        <location evidence="2">Cell membrane</location>
    </subcellularLocation>
</comment>
<dbReference type="PANTHER" id="PTHR33541:SF28">
    <property type="entry name" value="PROTEIN BIG GRAIN 1-LIKE A"/>
    <property type="match status" value="1"/>
</dbReference>
<dbReference type="PANTHER" id="PTHR33541">
    <property type="entry name" value="PROTEIN BIG GRAIN 1-LIKE A-RELATED"/>
    <property type="match status" value="1"/>
</dbReference>
<evidence type="ECO:0000256" key="2">
    <source>
        <dbReference type="ARBA" id="ARBA00004236"/>
    </source>
</evidence>